<name>A0AAW0BWY7_9AGAR</name>
<organism evidence="6 7">
    <name type="scientific">Favolaschia claudopus</name>
    <dbReference type="NCBI Taxonomy" id="2862362"/>
    <lineage>
        <taxon>Eukaryota</taxon>
        <taxon>Fungi</taxon>
        <taxon>Dikarya</taxon>
        <taxon>Basidiomycota</taxon>
        <taxon>Agaricomycotina</taxon>
        <taxon>Agaricomycetes</taxon>
        <taxon>Agaricomycetidae</taxon>
        <taxon>Agaricales</taxon>
        <taxon>Marasmiineae</taxon>
        <taxon>Mycenaceae</taxon>
        <taxon>Favolaschia</taxon>
    </lineage>
</organism>
<comment type="similarity">
    <text evidence="1">Belongs to the POA1 family.</text>
</comment>
<dbReference type="Proteomes" id="UP001362999">
    <property type="component" value="Unassembled WGS sequence"/>
</dbReference>
<comment type="catalytic activity">
    <reaction evidence="4">
        <text>ADP-alpha-D-ribose 1''-phosphate + H2O = ADP-D-ribose + phosphate</text>
        <dbReference type="Rhea" id="RHEA:25029"/>
        <dbReference type="ChEBI" id="CHEBI:15377"/>
        <dbReference type="ChEBI" id="CHEBI:43474"/>
        <dbReference type="ChEBI" id="CHEBI:57967"/>
        <dbReference type="ChEBI" id="CHEBI:58753"/>
        <dbReference type="EC" id="3.1.3.84"/>
    </reaction>
</comment>
<dbReference type="EMBL" id="JAWWNJ010000024">
    <property type="protein sequence ID" value="KAK7031429.1"/>
    <property type="molecule type" value="Genomic_DNA"/>
</dbReference>
<dbReference type="SUPFAM" id="SSF52949">
    <property type="entry name" value="Macro domain-like"/>
    <property type="match status" value="1"/>
</dbReference>
<dbReference type="Gene3D" id="3.40.220.10">
    <property type="entry name" value="Leucine Aminopeptidase, subunit E, domain 1"/>
    <property type="match status" value="1"/>
</dbReference>
<dbReference type="Pfam" id="PF01661">
    <property type="entry name" value="Macro"/>
    <property type="match status" value="1"/>
</dbReference>
<keyword evidence="7" id="KW-1185">Reference proteome</keyword>
<reference evidence="6 7" key="1">
    <citation type="journal article" date="2024" name="J Genomics">
        <title>Draft genome sequencing and assembly of Favolaschia claudopus CIRM-BRFM 2984 isolated from oak limbs.</title>
        <authorList>
            <person name="Navarro D."/>
            <person name="Drula E."/>
            <person name="Chaduli D."/>
            <person name="Cazenave R."/>
            <person name="Ahrendt S."/>
            <person name="Wang J."/>
            <person name="Lipzen A."/>
            <person name="Daum C."/>
            <person name="Barry K."/>
            <person name="Grigoriev I.V."/>
            <person name="Favel A."/>
            <person name="Rosso M.N."/>
            <person name="Martin F."/>
        </authorList>
    </citation>
    <scope>NUCLEOTIDE SEQUENCE [LARGE SCALE GENOMIC DNA]</scope>
    <source>
        <strain evidence="6 7">CIRM-BRFM 2984</strain>
    </source>
</reference>
<protein>
    <recommendedName>
        <fullName evidence="3">ADP-ribose 1''-phosphate phosphatase</fullName>
        <ecNumber evidence="2">3.1.3.84</ecNumber>
    </recommendedName>
</protein>
<dbReference type="CDD" id="cd02901">
    <property type="entry name" value="Macro_Poa1p-like"/>
    <property type="match status" value="1"/>
</dbReference>
<evidence type="ECO:0000313" key="7">
    <source>
        <dbReference type="Proteomes" id="UP001362999"/>
    </source>
</evidence>
<dbReference type="GO" id="GO:0140291">
    <property type="term" value="P:peptidyl-glutamate ADP-deribosylation"/>
    <property type="evidence" value="ECO:0007669"/>
    <property type="project" value="TreeGrafter"/>
</dbReference>
<gene>
    <name evidence="6" type="ORF">R3P38DRAFT_2521869</name>
</gene>
<dbReference type="PANTHER" id="PTHR12521:SF0">
    <property type="entry name" value="ADP-RIBOSE GLYCOHYDROLASE OARD1"/>
    <property type="match status" value="1"/>
</dbReference>
<dbReference type="PROSITE" id="PS51154">
    <property type="entry name" value="MACRO"/>
    <property type="match status" value="1"/>
</dbReference>
<comment type="caution">
    <text evidence="6">The sequence shown here is derived from an EMBL/GenBank/DDBJ whole genome shotgun (WGS) entry which is preliminary data.</text>
</comment>
<evidence type="ECO:0000259" key="5">
    <source>
        <dbReference type="PROSITE" id="PS51154"/>
    </source>
</evidence>
<accession>A0AAW0BWY7</accession>
<dbReference type="EC" id="3.1.3.84" evidence="2"/>
<dbReference type="SMART" id="SM00506">
    <property type="entry name" value="A1pp"/>
    <property type="match status" value="1"/>
</dbReference>
<dbReference type="PANTHER" id="PTHR12521">
    <property type="entry name" value="PROTEIN C6ORF130"/>
    <property type="match status" value="1"/>
</dbReference>
<sequence length="157" mass="17411">MSQPAPMNTITHVKADLFAAPKGSILIHACNTRGSWGAGIAIVFKERYPKAFVQFKDICKLHGAALLGTCLLIRGDSETHDIACLFTSKDYGKRVDSPNEILTATRLAVEDLLRQNENPVKELHACRFNSERFGVPWDETEKVLVELGAVVTVYERP</sequence>
<evidence type="ECO:0000256" key="3">
    <source>
        <dbReference type="ARBA" id="ARBA00019744"/>
    </source>
</evidence>
<dbReference type="InterPro" id="IPR043472">
    <property type="entry name" value="Macro_dom-like"/>
</dbReference>
<dbReference type="InterPro" id="IPR002589">
    <property type="entry name" value="Macro_dom"/>
</dbReference>
<evidence type="ECO:0000256" key="1">
    <source>
        <dbReference type="ARBA" id="ARBA00006575"/>
    </source>
</evidence>
<dbReference type="InterPro" id="IPR050892">
    <property type="entry name" value="ADP-ribose_metab_enzymes"/>
</dbReference>
<evidence type="ECO:0000256" key="2">
    <source>
        <dbReference type="ARBA" id="ARBA00012983"/>
    </source>
</evidence>
<evidence type="ECO:0000313" key="6">
    <source>
        <dbReference type="EMBL" id="KAK7031429.1"/>
    </source>
</evidence>
<evidence type="ECO:0000256" key="4">
    <source>
        <dbReference type="ARBA" id="ARBA00034427"/>
    </source>
</evidence>
<proteinExistence type="inferred from homology"/>
<feature type="domain" description="Macro" evidence="5">
    <location>
        <begin position="1"/>
        <end position="157"/>
    </location>
</feature>
<dbReference type="AlphaFoldDB" id="A0AAW0BWY7"/>